<protein>
    <submittedName>
        <fullName evidence="1">Uncharacterized protein</fullName>
    </submittedName>
</protein>
<dbReference type="AlphaFoldDB" id="A0A3E0DRH0"/>
<dbReference type="RefSeq" id="WP_140160579.1">
    <property type="nucleotide sequence ID" value="NZ_MSSW01000031.1"/>
</dbReference>
<dbReference type="OrthoDB" id="583528at2"/>
<gene>
    <name evidence="1" type="ORF">C8N25_11670</name>
</gene>
<evidence type="ECO:0000313" key="1">
    <source>
        <dbReference type="EMBL" id="REG84015.1"/>
    </source>
</evidence>
<reference evidence="1 2" key="1">
    <citation type="submission" date="2018-08" db="EMBL/GenBank/DDBJ databases">
        <title>Genomic Encyclopedia of Archaeal and Bacterial Type Strains, Phase II (KMG-II): from individual species to whole genera.</title>
        <authorList>
            <person name="Goeker M."/>
        </authorList>
    </citation>
    <scope>NUCLEOTIDE SEQUENCE [LARGE SCALE GENOMIC DNA]</scope>
    <source>
        <strain evidence="1 2">DSM 15986</strain>
    </source>
</reference>
<comment type="caution">
    <text evidence="1">The sequence shown here is derived from an EMBL/GenBank/DDBJ whole genome shotgun (WGS) entry which is preliminary data.</text>
</comment>
<sequence>MIQIKYKLLYEIEILHGFYRTGRCPDFTLVPTQACKSLLNSFGLRFLPNKFGGQVYAKVNMDETIKSPLTDGSHFSFLMVLNNPNFDNFSVLNTLKPKGSHYYFNNYTSNLSLDSSPLLVANSTTKVVSDSDLMPFVLHSFSYKHENTAGVQDSSLLFTDSGEEFDQSLNNHNNIFNFSYNLMKSNGGRARLIVEEVEKAAMYVLSPNDLQDIFGMIEIFYKASLPTEYQFQNNNLTLSSKSYKISFANTATRWRYIISKKYNKALTTVIVGKTNGNPIPFTAVPNPPADQFILASNQPVSLQEDPVTGIQLRDQADKVLIANLPNPPLMLVKTEGSETFSDILITI</sequence>
<dbReference type="Proteomes" id="UP000256405">
    <property type="component" value="Unassembled WGS sequence"/>
</dbReference>
<keyword evidence="2" id="KW-1185">Reference proteome</keyword>
<dbReference type="EMBL" id="QUNF01000016">
    <property type="protein sequence ID" value="REG84015.1"/>
    <property type="molecule type" value="Genomic_DNA"/>
</dbReference>
<organism evidence="1 2">
    <name type="scientific">Algoriphagus antarcticus</name>
    <dbReference type="NCBI Taxonomy" id="238540"/>
    <lineage>
        <taxon>Bacteria</taxon>
        <taxon>Pseudomonadati</taxon>
        <taxon>Bacteroidota</taxon>
        <taxon>Cytophagia</taxon>
        <taxon>Cytophagales</taxon>
        <taxon>Cyclobacteriaceae</taxon>
        <taxon>Algoriphagus</taxon>
    </lineage>
</organism>
<proteinExistence type="predicted"/>
<name>A0A3E0DRH0_9BACT</name>
<evidence type="ECO:0000313" key="2">
    <source>
        <dbReference type="Proteomes" id="UP000256405"/>
    </source>
</evidence>
<accession>A0A3E0DRH0</accession>